<keyword evidence="7" id="KW-1133">Transmembrane helix</keyword>
<dbReference type="InterPro" id="IPR023828">
    <property type="entry name" value="Peptidase_S8_Ser-AS"/>
</dbReference>
<protein>
    <submittedName>
        <fullName evidence="9">Carboxypeptidase regulatory-like domain-containing protein</fullName>
    </submittedName>
</protein>
<dbReference type="Gene3D" id="1.10.1330.10">
    <property type="entry name" value="Dockerin domain"/>
    <property type="match status" value="1"/>
</dbReference>
<evidence type="ECO:0000313" key="10">
    <source>
        <dbReference type="Proteomes" id="UP000182829"/>
    </source>
</evidence>
<reference evidence="9 10" key="1">
    <citation type="submission" date="2016-10" db="EMBL/GenBank/DDBJ databases">
        <authorList>
            <person name="de Groot N.N."/>
        </authorList>
    </citation>
    <scope>NUCLEOTIDE SEQUENCE [LARGE SCALE GENOMIC DNA]</scope>
    <source>
        <strain evidence="9 10">SP2</strain>
    </source>
</reference>
<gene>
    <name evidence="9" type="ORF">SAMN05443661_10990</name>
</gene>
<dbReference type="InterPro" id="IPR000209">
    <property type="entry name" value="Peptidase_S8/S53_dom"/>
</dbReference>
<feature type="region of interest" description="Disordered" evidence="6">
    <location>
        <begin position="1061"/>
        <end position="1080"/>
    </location>
</feature>
<sequence>MINCLVVPSALLRVCKTSMRELTSKTFAIVFAVVMAVSMVGMGAAVPGSTTADVQTVNDVEIDSSLVADAEEEDVVRAVVRFDEIDDDRLDVAADRDAAVDSLQQHAEATQDDFLSFAESEDAVQVQQTFWLANAVSVDVRTDEVSLDRLAAHDNVVWIHESYEYELEQPQASGEAPDEDDVTYGLDMHNVTDVHEMGITGAGATVASLDTGIDADHPDWEDRVPDEKFQEWDENGEPIDTEPTDTSGHGTHVAGTIAGPADPAGDVPQYGVAPDADIYHGNVIPGGSGSFEQIAAGMEWAVDEVEADVMGLSLGGGLGQEALIEPTENAHDAGTIVSASNGNNTPSTPGYYYSSFGSQAVDEAAEPASFAVYDEIDPEETWGDEAPEWWPDEYVSPDASAAGVGVLSSYLDGGYDDLSGTSMSQPHKAGTFALMASAMGDTDNEQFQEIIEDTAWEPSDDQIYGAGIIDSHAAVQQVAHDQEIEGTVYDATDNGLEGAEVEVEETGFAATTEADGSYTLIHEDGTWDVTADAFGHAAQTETVDLEENETAEQDFELDAELDLELLEDQPETIEAGDDVSVTVYPAHAEYVTVEEVADYEGNVTLSVDGEEVAFGEAVELDLDGWSDEVEITVDTEDDVAGEIELEHTFEGAGDELVATTGPTEAFDEFFQVAVIDDMATYGDDWADKLEDYYPAVYEVDSVDSSDALDDVDAYDSYFVHSLDDGNAEEWFDVTDDVSTVYTSQNIGPDSLDTRSDVIDDPADVVRSTDLATWHVEEAHPIFEDVAEPGDEITVHTDTFGDGASFSGTDADVVAEQADGDDGVAVDYDRNDVLLTSVGFGWISPGDHTDDGVDVLTNSIEYFMDAEEPEAVASMSIEDANVSEDYPEDWTTVYSDSDDDIAGFQSFIDFDPENVSIESVIEQDINVEYQIDNDDGWLYVAGAEAEGYDDPDLAKIEFNASGLEEGETTELHLEDDSVVTDEMGEKLKTDLDWGEIKSLDRELGDVLGDGEIHAGDAVVVQAYLAGQDIPVDPEAVETYGDVTQDGDVTSADVTAILQHITEPDHPGFEPEEQEVAPALAG</sequence>
<dbReference type="Gene3D" id="2.60.40.1120">
    <property type="entry name" value="Carboxypeptidase-like, regulatory domain"/>
    <property type="match status" value="1"/>
</dbReference>
<dbReference type="PANTHER" id="PTHR43806">
    <property type="entry name" value="PEPTIDASE S8"/>
    <property type="match status" value="1"/>
</dbReference>
<dbReference type="GO" id="GO:0004180">
    <property type="term" value="F:carboxypeptidase activity"/>
    <property type="evidence" value="ECO:0007669"/>
    <property type="project" value="UniProtKB-KW"/>
</dbReference>
<evidence type="ECO:0000256" key="3">
    <source>
        <dbReference type="ARBA" id="ARBA00022801"/>
    </source>
</evidence>
<keyword evidence="2 5" id="KW-0645">Protease</keyword>
<dbReference type="PANTHER" id="PTHR43806:SF11">
    <property type="entry name" value="CEREVISIN-RELATED"/>
    <property type="match status" value="1"/>
</dbReference>
<evidence type="ECO:0000256" key="4">
    <source>
        <dbReference type="ARBA" id="ARBA00022825"/>
    </source>
</evidence>
<dbReference type="Proteomes" id="UP000182829">
    <property type="component" value="Unassembled WGS sequence"/>
</dbReference>
<dbReference type="SUPFAM" id="SSF63446">
    <property type="entry name" value="Type I dockerin domain"/>
    <property type="match status" value="1"/>
</dbReference>
<dbReference type="InterPro" id="IPR015500">
    <property type="entry name" value="Peptidase_S8_subtilisin-rel"/>
</dbReference>
<evidence type="ECO:0000256" key="7">
    <source>
        <dbReference type="SAM" id="Phobius"/>
    </source>
</evidence>
<keyword evidence="7" id="KW-0472">Membrane</keyword>
<evidence type="ECO:0000256" key="1">
    <source>
        <dbReference type="ARBA" id="ARBA00011073"/>
    </source>
</evidence>
<evidence type="ECO:0000256" key="6">
    <source>
        <dbReference type="SAM" id="MobiDB-lite"/>
    </source>
</evidence>
<organism evidence="9 10">
    <name type="scientific">Natronobacterium gregoryi</name>
    <dbReference type="NCBI Taxonomy" id="44930"/>
    <lineage>
        <taxon>Archaea</taxon>
        <taxon>Methanobacteriati</taxon>
        <taxon>Methanobacteriota</taxon>
        <taxon>Stenosarchaea group</taxon>
        <taxon>Halobacteria</taxon>
        <taxon>Halobacteriales</taxon>
        <taxon>Natrialbaceae</taxon>
        <taxon>Natronobacterium</taxon>
    </lineage>
</organism>
<name>A0A1I3M584_9EURY</name>
<dbReference type="CDD" id="cd14256">
    <property type="entry name" value="Dockerin_I"/>
    <property type="match status" value="1"/>
</dbReference>
<evidence type="ECO:0000256" key="5">
    <source>
        <dbReference type="PROSITE-ProRule" id="PRU01240"/>
    </source>
</evidence>
<dbReference type="SUPFAM" id="SSF49464">
    <property type="entry name" value="Carboxypeptidase regulatory domain-like"/>
    <property type="match status" value="1"/>
</dbReference>
<feature type="compositionally biased region" description="Acidic residues" evidence="6">
    <location>
        <begin position="233"/>
        <end position="243"/>
    </location>
</feature>
<dbReference type="GO" id="GO:0004553">
    <property type="term" value="F:hydrolase activity, hydrolyzing O-glycosyl compounds"/>
    <property type="evidence" value="ECO:0007669"/>
    <property type="project" value="InterPro"/>
</dbReference>
<keyword evidence="7" id="KW-0812">Transmembrane</keyword>
<comment type="similarity">
    <text evidence="1 5">Belongs to the peptidase S8 family.</text>
</comment>
<dbReference type="PROSITE" id="PS00137">
    <property type="entry name" value="SUBTILASE_HIS"/>
    <property type="match status" value="1"/>
</dbReference>
<dbReference type="EMBL" id="FORO01000009">
    <property type="protein sequence ID" value="SFI92122.1"/>
    <property type="molecule type" value="Genomic_DNA"/>
</dbReference>
<dbReference type="InterPro" id="IPR008969">
    <property type="entry name" value="CarboxyPept-like_regulatory"/>
</dbReference>
<dbReference type="GO" id="GO:0000272">
    <property type="term" value="P:polysaccharide catabolic process"/>
    <property type="evidence" value="ECO:0007669"/>
    <property type="project" value="InterPro"/>
</dbReference>
<feature type="active site" description="Charge relay system" evidence="5">
    <location>
        <position position="422"/>
    </location>
</feature>
<dbReference type="SUPFAM" id="SSF52743">
    <property type="entry name" value="Subtilisin-like"/>
    <property type="match status" value="1"/>
</dbReference>
<dbReference type="Gene3D" id="3.40.50.200">
    <property type="entry name" value="Peptidase S8/S53 domain"/>
    <property type="match status" value="1"/>
</dbReference>
<feature type="region of interest" description="Disordered" evidence="6">
    <location>
        <begin position="233"/>
        <end position="263"/>
    </location>
</feature>
<dbReference type="InterPro" id="IPR036852">
    <property type="entry name" value="Peptidase_S8/S53_dom_sf"/>
</dbReference>
<dbReference type="Gene3D" id="2.60.40.680">
    <property type="match status" value="1"/>
</dbReference>
<keyword evidence="4 5" id="KW-0720">Serine protease</keyword>
<dbReference type="InterPro" id="IPR022398">
    <property type="entry name" value="Peptidase_S8_His-AS"/>
</dbReference>
<feature type="active site" description="Charge relay system" evidence="5">
    <location>
        <position position="210"/>
    </location>
</feature>
<dbReference type="AlphaFoldDB" id="A0A1I3M584"/>
<dbReference type="InterPro" id="IPR016134">
    <property type="entry name" value="Dockerin_dom"/>
</dbReference>
<feature type="domain" description="Dockerin" evidence="8">
    <location>
        <begin position="998"/>
        <end position="1066"/>
    </location>
</feature>
<dbReference type="GO" id="GO:0006508">
    <property type="term" value="P:proteolysis"/>
    <property type="evidence" value="ECO:0007669"/>
    <property type="project" value="UniProtKB-KW"/>
</dbReference>
<dbReference type="Pfam" id="PF00404">
    <property type="entry name" value="Dockerin_1"/>
    <property type="match status" value="1"/>
</dbReference>
<dbReference type="Pfam" id="PF00082">
    <property type="entry name" value="Peptidase_S8"/>
    <property type="match status" value="1"/>
</dbReference>
<dbReference type="PROSITE" id="PS51766">
    <property type="entry name" value="DOCKERIN"/>
    <property type="match status" value="1"/>
</dbReference>
<feature type="active site" description="Charge relay system" evidence="5">
    <location>
        <position position="249"/>
    </location>
</feature>
<keyword evidence="3 5" id="KW-0378">Hydrolase</keyword>
<accession>A0A1I3M584</accession>
<dbReference type="PROSITE" id="PS00138">
    <property type="entry name" value="SUBTILASE_SER"/>
    <property type="match status" value="1"/>
</dbReference>
<dbReference type="OMA" id="DIADENW"/>
<feature type="transmembrane region" description="Helical" evidence="7">
    <location>
        <begin position="26"/>
        <end position="46"/>
    </location>
</feature>
<dbReference type="InterPro" id="IPR050131">
    <property type="entry name" value="Peptidase_S8_subtilisin-like"/>
</dbReference>
<proteinExistence type="inferred from homology"/>
<evidence type="ECO:0000256" key="2">
    <source>
        <dbReference type="ARBA" id="ARBA00022670"/>
    </source>
</evidence>
<dbReference type="Pfam" id="PF13620">
    <property type="entry name" value="CarboxypepD_reg"/>
    <property type="match status" value="1"/>
</dbReference>
<evidence type="ECO:0000259" key="8">
    <source>
        <dbReference type="PROSITE" id="PS51766"/>
    </source>
</evidence>
<dbReference type="PROSITE" id="PS51892">
    <property type="entry name" value="SUBTILASE"/>
    <property type="match status" value="1"/>
</dbReference>
<dbReference type="InterPro" id="IPR002105">
    <property type="entry name" value="Dockerin_1_rpt"/>
</dbReference>
<dbReference type="GO" id="GO:0004252">
    <property type="term" value="F:serine-type endopeptidase activity"/>
    <property type="evidence" value="ECO:0007669"/>
    <property type="project" value="UniProtKB-UniRule"/>
</dbReference>
<dbReference type="InterPro" id="IPR036439">
    <property type="entry name" value="Dockerin_dom_sf"/>
</dbReference>
<evidence type="ECO:0000313" key="9">
    <source>
        <dbReference type="EMBL" id="SFI92122.1"/>
    </source>
</evidence>
<dbReference type="PRINTS" id="PR00723">
    <property type="entry name" value="SUBTILISIN"/>
</dbReference>
<keyword evidence="9" id="KW-0121">Carboxypeptidase</keyword>